<dbReference type="GO" id="GO:0005886">
    <property type="term" value="C:plasma membrane"/>
    <property type="evidence" value="ECO:0007669"/>
    <property type="project" value="InterPro"/>
</dbReference>
<dbReference type="Proteomes" id="UP000184221">
    <property type="component" value="Unassembled WGS sequence"/>
</dbReference>
<dbReference type="PANTHER" id="PTHR36985:SF1">
    <property type="entry name" value="TRANSLOCATION AND ASSEMBLY MODULE SUBUNIT TAMB"/>
    <property type="match status" value="1"/>
</dbReference>
<evidence type="ECO:0000256" key="2">
    <source>
        <dbReference type="ARBA" id="ARBA00022692"/>
    </source>
</evidence>
<evidence type="ECO:0000256" key="3">
    <source>
        <dbReference type="ARBA" id="ARBA00022989"/>
    </source>
</evidence>
<gene>
    <name evidence="7" type="ORF">SAMN05443551_2248</name>
</gene>
<dbReference type="GO" id="GO:0097347">
    <property type="term" value="C:TAM protein secretion complex"/>
    <property type="evidence" value="ECO:0007669"/>
    <property type="project" value="TreeGrafter"/>
</dbReference>
<feature type="signal peptide" evidence="5">
    <location>
        <begin position="1"/>
        <end position="19"/>
    </location>
</feature>
<feature type="chain" id="PRO_5012093141" evidence="5">
    <location>
        <begin position="20"/>
        <end position="1355"/>
    </location>
</feature>
<evidence type="ECO:0000256" key="4">
    <source>
        <dbReference type="ARBA" id="ARBA00023136"/>
    </source>
</evidence>
<accession>A0A1M5TJ00</accession>
<protein>
    <submittedName>
        <fullName evidence="7">Autotransporter secretion inner membrane protein TamB</fullName>
    </submittedName>
</protein>
<keyword evidence="3" id="KW-1133">Transmembrane helix</keyword>
<keyword evidence="5" id="KW-0732">Signal</keyword>
<evidence type="ECO:0000256" key="5">
    <source>
        <dbReference type="SAM" id="SignalP"/>
    </source>
</evidence>
<feature type="domain" description="Translocation and assembly module TamB C-terminal" evidence="6">
    <location>
        <begin position="1011"/>
        <end position="1355"/>
    </location>
</feature>
<dbReference type="PANTHER" id="PTHR36985">
    <property type="entry name" value="TRANSLOCATION AND ASSEMBLY MODULE SUBUNIT TAMB"/>
    <property type="match status" value="1"/>
</dbReference>
<evidence type="ECO:0000313" key="7">
    <source>
        <dbReference type="EMBL" id="SHH50641.1"/>
    </source>
</evidence>
<keyword evidence="4" id="KW-0472">Membrane</keyword>
<sequence>MRAFAILLTWLLFPLAAAAQDDDPGYLAGLLQDALSGAGRDVQIRGFQGALSSEASIALLSISDEQGEWFRAENVVLEWTRSALLRGIVDVDAFTAERIVVSRAPISEAEVPSAEATPFQIPELPVSIDIEEINAQSVILGEPLIGEEAEFSITGAASLDGGGADIQFDLSRIDGEDAQIRLAASFDPSSRELSIDLAAEEQAEGIVARLLDIPGQPALSLTVQGAGNLEEFNADLALATDGEPRVTGNVIILAPEGDASWDLQVDITGDPTPVLPVNMRDFFGNNIGLQARVLRESSGRIDLPQFTLSARTLSLTGSGALAANGWPEALDVEGRLENPEGGPVVLPVGDGETRVGGITFDATYDDVLTFDAQIDTFENPAATLETLSLTGRGNIAPAGPDTEGRLDFTLSLDADGIDMADPALAAAVGPRVTGDARIDYIAGQPVRITGIDLAGADYGLTGATTWDAAQTIPLLLDLRLVAQDIVRFSELAGRDLSGRAEMRIDGAVGPLSGMADVVIDATTLDIQVGQDVADRVLSGVGSVRLDVRRDETGTTVRSARIATSAANIEAAGKITSESTAFRFGGELRSLDRLYPGEAQGRADLSGTIALSGVQLQRMEVNAELSNQTQRVALPFDGGMTLRSAIVDVIATGGPNGSWTTQVQARDLRSGTLGADLLDLSGSGPLSQGEDGMLVSVGGDLAANAAGLRMTDARLSQALGAAPSVVAEFNWTQASERLEIETFALDTGTLDATGTAVVNQTLTAPDAQFSATITAEDLSPLSGLAGQRLQGRGTMDVTGAYAQGGPFEVSVTGQAAGLGIGNPTVNRLLAGVTRFDLGATGSNGTLSSVRADVSNPEISAQISGPLSNLSIAARLQNVGLVAPDFQGPLSVDGTVGQQNGGYLVDVNVTAPGNTTLAVDGTVASGSSANLSIVGSAPLGLANAFIEPRRVNGRAQLDLALRGPLALTSLSGTVTPVGAELSAPTLGIVLSPIDGQIQMQNGAAQIGLTGVGNNGGSIDVNGRLALQGFDANLTATLNRFGVRDPELYDTSVDGTVSLTGGIGRNLLVSGDLRLNETEIRVPSSGAFALGDIPNIEHLGATRPVMRTIESAGLTNEGETRPEPRQATTRLNLTLSAPNQVFVRGRGLDAELGGSLTLTGPTTDIIPQGGFELVRGRLDVLNQRFVLDEGRIQMSGSFVPVLRFVASTEANGIVVNVILDGPASSPDISFTSTPELPEDEVLAQLLFGRNLSNLSALQALELANAVATLAGGGSGGLLSNLRDGFGLDDLDVSQTADGNTAVRAGAYISENIYTDVVVEGGGRTEINLNLDITSDITARGSVSNDGNSSLGIFFERDY</sequence>
<evidence type="ECO:0000256" key="1">
    <source>
        <dbReference type="ARBA" id="ARBA00004167"/>
    </source>
</evidence>
<name>A0A1M5TJ00_9RHOB</name>
<proteinExistence type="predicted"/>
<evidence type="ECO:0000313" key="8">
    <source>
        <dbReference type="Proteomes" id="UP000184221"/>
    </source>
</evidence>
<dbReference type="GO" id="GO:0009306">
    <property type="term" value="P:protein secretion"/>
    <property type="evidence" value="ECO:0007669"/>
    <property type="project" value="InterPro"/>
</dbReference>
<dbReference type="InterPro" id="IPR007452">
    <property type="entry name" value="TamB_C"/>
</dbReference>
<dbReference type="EMBL" id="FQXC01000003">
    <property type="protein sequence ID" value="SHH50641.1"/>
    <property type="molecule type" value="Genomic_DNA"/>
</dbReference>
<organism evidence="7 8">
    <name type="scientific">Marivita hallyeonensis</name>
    <dbReference type="NCBI Taxonomy" id="996342"/>
    <lineage>
        <taxon>Bacteria</taxon>
        <taxon>Pseudomonadati</taxon>
        <taxon>Pseudomonadota</taxon>
        <taxon>Alphaproteobacteria</taxon>
        <taxon>Rhodobacterales</taxon>
        <taxon>Roseobacteraceae</taxon>
        <taxon>Marivita</taxon>
    </lineage>
</organism>
<dbReference type="STRING" id="996342.SAMN05443551_2248"/>
<comment type="subcellular location">
    <subcellularLocation>
        <location evidence="1">Membrane</location>
        <topology evidence="1">Single-pass membrane protein</topology>
    </subcellularLocation>
</comment>
<evidence type="ECO:0000259" key="6">
    <source>
        <dbReference type="Pfam" id="PF04357"/>
    </source>
</evidence>
<dbReference type="Pfam" id="PF04357">
    <property type="entry name" value="TamB"/>
    <property type="match status" value="1"/>
</dbReference>
<reference evidence="7 8" key="1">
    <citation type="submission" date="2016-11" db="EMBL/GenBank/DDBJ databases">
        <authorList>
            <person name="Jaros S."/>
            <person name="Januszkiewicz K."/>
            <person name="Wedrychowicz H."/>
        </authorList>
    </citation>
    <scope>NUCLEOTIDE SEQUENCE [LARGE SCALE GENOMIC DNA]</scope>
    <source>
        <strain evidence="7 8">DSM 29431</strain>
    </source>
</reference>
<keyword evidence="2" id="KW-0812">Transmembrane</keyword>
<keyword evidence="8" id="KW-1185">Reference proteome</keyword>